<evidence type="ECO:0000313" key="7">
    <source>
        <dbReference type="Proteomes" id="UP001610432"/>
    </source>
</evidence>
<accession>A0ABR4LLT4</accession>
<evidence type="ECO:0000313" key="6">
    <source>
        <dbReference type="EMBL" id="KAL2865504.1"/>
    </source>
</evidence>
<dbReference type="PANTHER" id="PTHR45789">
    <property type="entry name" value="FI18025P1"/>
    <property type="match status" value="1"/>
</dbReference>
<dbReference type="InterPro" id="IPR036910">
    <property type="entry name" value="HMG_box_dom_sf"/>
</dbReference>
<keyword evidence="1 3" id="KW-0238">DNA-binding</keyword>
<dbReference type="SUPFAM" id="SSF47095">
    <property type="entry name" value="HMG-box"/>
    <property type="match status" value="1"/>
</dbReference>
<dbReference type="SMART" id="SM00398">
    <property type="entry name" value="HMG"/>
    <property type="match status" value="1"/>
</dbReference>
<evidence type="ECO:0000256" key="3">
    <source>
        <dbReference type="PROSITE-ProRule" id="PRU00267"/>
    </source>
</evidence>
<evidence type="ECO:0000256" key="1">
    <source>
        <dbReference type="ARBA" id="ARBA00023125"/>
    </source>
</evidence>
<feature type="domain" description="HMG box" evidence="5">
    <location>
        <begin position="190"/>
        <end position="258"/>
    </location>
</feature>
<name>A0ABR4LLT4_9EURO</name>
<dbReference type="PANTHER" id="PTHR45789:SF2">
    <property type="entry name" value="FI18025P1"/>
    <property type="match status" value="1"/>
</dbReference>
<feature type="compositionally biased region" description="Polar residues" evidence="4">
    <location>
        <begin position="290"/>
        <end position="299"/>
    </location>
</feature>
<dbReference type="InterPro" id="IPR009071">
    <property type="entry name" value="HMG_box_dom"/>
</dbReference>
<keyword evidence="2 3" id="KW-0539">Nucleus</keyword>
<feature type="DNA-binding region" description="HMG box" evidence="3">
    <location>
        <begin position="190"/>
        <end position="258"/>
    </location>
</feature>
<comment type="caution">
    <text evidence="6">The sequence shown here is derived from an EMBL/GenBank/DDBJ whole genome shotgun (WGS) entry which is preliminary data.</text>
</comment>
<feature type="region of interest" description="Disordered" evidence="4">
    <location>
        <begin position="76"/>
        <end position="152"/>
    </location>
</feature>
<reference evidence="6 7" key="1">
    <citation type="submission" date="2024-07" db="EMBL/GenBank/DDBJ databases">
        <title>Section-level genome sequencing and comparative genomics of Aspergillus sections Usti and Cavernicolus.</title>
        <authorList>
            <consortium name="Lawrence Berkeley National Laboratory"/>
            <person name="Nybo J.L."/>
            <person name="Vesth T.C."/>
            <person name="Theobald S."/>
            <person name="Frisvad J.C."/>
            <person name="Larsen T.O."/>
            <person name="Kjaerboelling I."/>
            <person name="Rothschild-Mancinelli K."/>
            <person name="Lyhne E.K."/>
            <person name="Kogle M.E."/>
            <person name="Barry K."/>
            <person name="Clum A."/>
            <person name="Na H."/>
            <person name="Ledsgaard L."/>
            <person name="Lin J."/>
            <person name="Lipzen A."/>
            <person name="Kuo A."/>
            <person name="Riley R."/>
            <person name="Mondo S."/>
            <person name="Labutti K."/>
            <person name="Haridas S."/>
            <person name="Pangalinan J."/>
            <person name="Salamov A.A."/>
            <person name="Simmons B.A."/>
            <person name="Magnuson J.K."/>
            <person name="Chen J."/>
            <person name="Drula E."/>
            <person name="Henrissat B."/>
            <person name="Wiebenga A."/>
            <person name="Lubbers R.J."/>
            <person name="Gomes A.C."/>
            <person name="Macurrencykelacurrency M.R."/>
            <person name="Stajich J."/>
            <person name="Grigoriev I.V."/>
            <person name="Mortensen U.H."/>
            <person name="De Vries R.P."/>
            <person name="Baker S.E."/>
            <person name="Andersen M.R."/>
        </authorList>
    </citation>
    <scope>NUCLEOTIDE SEQUENCE [LARGE SCALE GENOMIC DNA]</scope>
    <source>
        <strain evidence="6 7">CBS 449.75</strain>
    </source>
</reference>
<feature type="compositionally biased region" description="Basic residues" evidence="4">
    <location>
        <begin position="131"/>
        <end position="140"/>
    </location>
</feature>
<dbReference type="InterPro" id="IPR051356">
    <property type="entry name" value="SOX/SOX-like_TF"/>
</dbReference>
<feature type="compositionally biased region" description="Polar residues" evidence="4">
    <location>
        <begin position="76"/>
        <end position="85"/>
    </location>
</feature>
<evidence type="ECO:0000259" key="5">
    <source>
        <dbReference type="PROSITE" id="PS50118"/>
    </source>
</evidence>
<proteinExistence type="predicted"/>
<dbReference type="EMBL" id="JBFXLQ010000031">
    <property type="protein sequence ID" value="KAL2865504.1"/>
    <property type="molecule type" value="Genomic_DNA"/>
</dbReference>
<dbReference type="Pfam" id="PF00505">
    <property type="entry name" value="HMG_box"/>
    <property type="match status" value="1"/>
</dbReference>
<protein>
    <recommendedName>
        <fullName evidence="5">HMG box domain-containing protein</fullName>
    </recommendedName>
</protein>
<dbReference type="CDD" id="cd01389">
    <property type="entry name" value="HMG-box_ROX1-like"/>
    <property type="match status" value="1"/>
</dbReference>
<feature type="region of interest" description="Disordered" evidence="4">
    <location>
        <begin position="1"/>
        <end position="40"/>
    </location>
</feature>
<gene>
    <name evidence="6" type="ORF">BJX67DRAFT_176212</name>
</gene>
<dbReference type="GeneID" id="98140208"/>
<organism evidence="6 7">
    <name type="scientific">Aspergillus lucknowensis</name>
    <dbReference type="NCBI Taxonomy" id="176173"/>
    <lineage>
        <taxon>Eukaryota</taxon>
        <taxon>Fungi</taxon>
        <taxon>Dikarya</taxon>
        <taxon>Ascomycota</taxon>
        <taxon>Pezizomycotina</taxon>
        <taxon>Eurotiomycetes</taxon>
        <taxon>Eurotiomycetidae</taxon>
        <taxon>Eurotiales</taxon>
        <taxon>Aspergillaceae</taxon>
        <taxon>Aspergillus</taxon>
        <taxon>Aspergillus subgen. Nidulantes</taxon>
    </lineage>
</organism>
<dbReference type="PROSITE" id="PS50118">
    <property type="entry name" value="HMG_BOX_2"/>
    <property type="match status" value="1"/>
</dbReference>
<evidence type="ECO:0000256" key="2">
    <source>
        <dbReference type="ARBA" id="ARBA00023242"/>
    </source>
</evidence>
<dbReference type="RefSeq" id="XP_070884483.1">
    <property type="nucleotide sequence ID" value="XM_071025136.1"/>
</dbReference>
<keyword evidence="7" id="KW-1185">Reference proteome</keyword>
<feature type="compositionally biased region" description="Low complexity" evidence="4">
    <location>
        <begin position="7"/>
        <end position="23"/>
    </location>
</feature>
<sequence>MTAGTGRSLRSHPPSPPQSQDSDLASEASQGPSGLYHAMYGSEGAYGAAGQANDISFDSQSSLSITLQYGPTSDYSQNASLTSMEPNGLGPHTPPVSDDNGISDSVDSIAARWSPPSQRRILSRPSVARSPKQRRRTKRTRDRDGRTILPGPLSEITKHLTHVPIKDMDEFVHRSIEERRLEVAKKNGKVARPMNSFMLYRSAYADRTKAWFDQNNHQVVSEVTGDSWSHETPAIRQKYTRLASIEKQNHLLAHPGYKFTPAKDRRRRQGSDDSGFLGDHRNTPDLDSIGANSSRSTPFDTLDHGLPNDGYFPSSWPTSNPNRSLSGIMLSSGPSQYTQPTANPTLLGYNVEDVHARLGSVDADEIQYSSSTTLAGLPGAAHHDLIQPQTQQLTVSEHGQLDPQLLGFSGAPANLDGGSQLYGSSHYSMWQESPGQNSYVPVPTSMDPGAMPYAGASSFQPGMQSLGDGRGAWGPSQGNTFDAAGGEFDTFFNDSVGY</sequence>
<dbReference type="Gene3D" id="1.10.30.10">
    <property type="entry name" value="High mobility group box domain"/>
    <property type="match status" value="1"/>
</dbReference>
<evidence type="ECO:0000256" key="4">
    <source>
        <dbReference type="SAM" id="MobiDB-lite"/>
    </source>
</evidence>
<dbReference type="Proteomes" id="UP001610432">
    <property type="component" value="Unassembled WGS sequence"/>
</dbReference>
<feature type="region of interest" description="Disordered" evidence="4">
    <location>
        <begin position="253"/>
        <end position="306"/>
    </location>
</feature>